<keyword evidence="6" id="KW-0251">Elongation factor</keyword>
<accession>A0A0R2AEF0</accession>
<dbReference type="InterPro" id="IPR035650">
    <property type="entry name" value="Tet_C"/>
</dbReference>
<dbReference type="GO" id="GO:0003746">
    <property type="term" value="F:translation elongation factor activity"/>
    <property type="evidence" value="ECO:0007669"/>
    <property type="project" value="UniProtKB-KW"/>
</dbReference>
<dbReference type="PANTHER" id="PTHR43261">
    <property type="entry name" value="TRANSLATION ELONGATION FACTOR G-RELATED"/>
    <property type="match status" value="1"/>
</dbReference>
<organism evidence="6 7">
    <name type="scientific">Ligilactobacillus agilis DSM 20509</name>
    <dbReference type="NCBI Taxonomy" id="1423718"/>
    <lineage>
        <taxon>Bacteria</taxon>
        <taxon>Bacillati</taxon>
        <taxon>Bacillota</taxon>
        <taxon>Bacilli</taxon>
        <taxon>Lactobacillales</taxon>
        <taxon>Lactobacillaceae</taxon>
        <taxon>Ligilactobacillus</taxon>
    </lineage>
</organism>
<name>A0A0R2AEF0_9LACO</name>
<evidence type="ECO:0000256" key="1">
    <source>
        <dbReference type="ARBA" id="ARBA00022741"/>
    </source>
</evidence>
<dbReference type="Pfam" id="PF00009">
    <property type="entry name" value="GTP_EFTU"/>
    <property type="match status" value="1"/>
</dbReference>
<dbReference type="SUPFAM" id="SSF52540">
    <property type="entry name" value="P-loop containing nucleoside triphosphate hydrolases"/>
    <property type="match status" value="1"/>
</dbReference>
<dbReference type="SUPFAM" id="SSF50447">
    <property type="entry name" value="Translation proteins"/>
    <property type="match status" value="1"/>
</dbReference>
<protein>
    <submittedName>
        <fullName evidence="6">Elongation factor g</fullName>
    </submittedName>
</protein>
<keyword evidence="7" id="KW-1185">Reference proteome</keyword>
<keyword evidence="1" id="KW-0547">Nucleotide-binding</keyword>
<evidence type="ECO:0000313" key="6">
    <source>
        <dbReference type="EMBL" id="KRM65736.1"/>
    </source>
</evidence>
<comment type="caution">
    <text evidence="6">The sequence shown here is derived from an EMBL/GenBank/DDBJ whole genome shotgun (WGS) entry which is preliminary data.</text>
</comment>
<evidence type="ECO:0000256" key="4">
    <source>
        <dbReference type="ARBA" id="ARBA00023251"/>
    </source>
</evidence>
<dbReference type="GO" id="GO:0046677">
    <property type="term" value="P:response to antibiotic"/>
    <property type="evidence" value="ECO:0007669"/>
    <property type="project" value="UniProtKB-KW"/>
</dbReference>
<dbReference type="InterPro" id="IPR000795">
    <property type="entry name" value="T_Tr_GTP-bd_dom"/>
</dbReference>
<dbReference type="Gene3D" id="3.30.70.870">
    <property type="entry name" value="Elongation Factor G (Translational Gtpase), domain 3"/>
    <property type="match status" value="1"/>
</dbReference>
<dbReference type="EMBL" id="AYYP01000011">
    <property type="protein sequence ID" value="KRM65736.1"/>
    <property type="molecule type" value="Genomic_DNA"/>
</dbReference>
<dbReference type="SMART" id="SM00889">
    <property type="entry name" value="EFG_IV"/>
    <property type="match status" value="1"/>
</dbReference>
<dbReference type="SUPFAM" id="SSF54211">
    <property type="entry name" value="Ribosomal protein S5 domain 2-like"/>
    <property type="match status" value="1"/>
</dbReference>
<dbReference type="GO" id="GO:0003924">
    <property type="term" value="F:GTPase activity"/>
    <property type="evidence" value="ECO:0007669"/>
    <property type="project" value="InterPro"/>
</dbReference>
<dbReference type="NCBIfam" id="TIGR00231">
    <property type="entry name" value="small_GTP"/>
    <property type="match status" value="1"/>
</dbReference>
<proteinExistence type="predicted"/>
<evidence type="ECO:0000256" key="3">
    <source>
        <dbReference type="ARBA" id="ARBA00023134"/>
    </source>
</evidence>
<dbReference type="Gene3D" id="3.30.230.10">
    <property type="match status" value="1"/>
</dbReference>
<feature type="domain" description="Tr-type G" evidence="5">
    <location>
        <begin position="1"/>
        <end position="226"/>
    </location>
</feature>
<dbReference type="Pfam" id="PF03764">
    <property type="entry name" value="EFG_IV"/>
    <property type="match status" value="1"/>
</dbReference>
<dbReference type="InterPro" id="IPR009000">
    <property type="entry name" value="Transl_B-barrel_sf"/>
</dbReference>
<dbReference type="PRINTS" id="PR00315">
    <property type="entry name" value="ELONGATNFCT"/>
</dbReference>
<reference evidence="6 7" key="1">
    <citation type="journal article" date="2015" name="Genome Announc.">
        <title>Expanding the biotechnology potential of lactobacilli through comparative genomics of 213 strains and associated genera.</title>
        <authorList>
            <person name="Sun Z."/>
            <person name="Harris H.M."/>
            <person name="McCann A."/>
            <person name="Guo C."/>
            <person name="Argimon S."/>
            <person name="Zhang W."/>
            <person name="Yang X."/>
            <person name="Jeffery I.B."/>
            <person name="Cooney J.C."/>
            <person name="Kagawa T.F."/>
            <person name="Liu W."/>
            <person name="Song Y."/>
            <person name="Salvetti E."/>
            <person name="Wrobel A."/>
            <person name="Rasinkangas P."/>
            <person name="Parkhill J."/>
            <person name="Rea M.C."/>
            <person name="O'Sullivan O."/>
            <person name="Ritari J."/>
            <person name="Douillard F.P."/>
            <person name="Paul Ross R."/>
            <person name="Yang R."/>
            <person name="Briner A.E."/>
            <person name="Felis G.E."/>
            <person name="de Vos W.M."/>
            <person name="Barrangou R."/>
            <person name="Klaenhammer T.R."/>
            <person name="Caufield P.W."/>
            <person name="Cui Y."/>
            <person name="Zhang H."/>
            <person name="O'Toole P.W."/>
        </authorList>
    </citation>
    <scope>NUCLEOTIDE SEQUENCE [LARGE SCALE GENOMIC DNA]</scope>
    <source>
        <strain evidence="6 7">DSM 20509</strain>
    </source>
</reference>
<dbReference type="InterPro" id="IPR035647">
    <property type="entry name" value="EFG_III/V"/>
</dbReference>
<sequence length="635" mass="70270">MKEIVTGIIANVDAGKTTLSEALLYETGALRNLGRVDKGDAHLDTASLEKQRGITIFSHQTKLTTGNTSLNLLDTPGHLDFIEETEAVLAVLDYAIMVIAAPDKLSQQTKTLWKLLAHYQVPTFIFVNKIDASTESQASILARLKAELAEGCLAFSQPDLEEIALQDEATLSQFLETGTVSDSQILDLIAKRQVFPVYFGAALKLRGIKDFLAGLDQWTRVNQAPTDLSLRVFKISHDTQGQRLTWVRMYGGSLQPKDVLFGEKLNQIRVYDGAKFELRPKLIAGQVAALTGLTKTYPGQALRIENTQPVMKPVLSYQVDLKGHDIHEVLPALKLLEDEHPQIQVSWSSQLQRLAVQVMGKIQLEVLQALLKERFNLEVGFDQGSILYQETITAPVEGVGHFEPLRHYAEAHIYLEPNPNAGLSFASDCSLELLASNYQSQIMTALKQKEHKGVLIGASLTDVKLTLVGGKAHLKHTEGGDFRKATSRAVRQGLMELRRRGNCQLLEPWYDFVIEVNQDLIGKVMTDISRLAGKLDSTKSKGNILVGKAPVATMRSYPTSLRSLSHGEGLIELSFAGYYPCHNQAEVLAASDYQPESDADNTPQSVFCSHGAGHTVNWQAVPQTMHCPYYRWQVD</sequence>
<gene>
    <name evidence="6" type="ORF">FC14_GL001020</name>
</gene>
<dbReference type="Gene3D" id="3.30.70.240">
    <property type="match status" value="1"/>
</dbReference>
<dbReference type="InterPro" id="IPR014721">
    <property type="entry name" value="Ribsml_uS5_D2-typ_fold_subgr"/>
</dbReference>
<keyword evidence="2" id="KW-0648">Protein biosynthesis</keyword>
<dbReference type="SUPFAM" id="SSF54980">
    <property type="entry name" value="EF-G C-terminal domain-like"/>
    <property type="match status" value="2"/>
</dbReference>
<dbReference type="InterPro" id="IPR000640">
    <property type="entry name" value="EFG_V-like"/>
</dbReference>
<dbReference type="OrthoDB" id="9801591at2"/>
<dbReference type="GO" id="GO:0032790">
    <property type="term" value="P:ribosome disassembly"/>
    <property type="evidence" value="ECO:0007669"/>
    <property type="project" value="TreeGrafter"/>
</dbReference>
<dbReference type="InterPro" id="IPR027417">
    <property type="entry name" value="P-loop_NTPase"/>
</dbReference>
<evidence type="ECO:0000259" key="5">
    <source>
        <dbReference type="PROSITE" id="PS51722"/>
    </source>
</evidence>
<dbReference type="PROSITE" id="PS51722">
    <property type="entry name" value="G_TR_2"/>
    <property type="match status" value="1"/>
</dbReference>
<keyword evidence="3" id="KW-0342">GTP-binding</keyword>
<dbReference type="SMART" id="SM00838">
    <property type="entry name" value="EFG_C"/>
    <property type="match status" value="1"/>
</dbReference>
<dbReference type="GO" id="GO:0005525">
    <property type="term" value="F:GTP binding"/>
    <property type="evidence" value="ECO:0007669"/>
    <property type="project" value="UniProtKB-KW"/>
</dbReference>
<dbReference type="InterPro" id="IPR005225">
    <property type="entry name" value="Small_GTP-bd"/>
</dbReference>
<dbReference type="RefSeq" id="WP_056976027.1">
    <property type="nucleotide sequence ID" value="NZ_AYYP01000011.1"/>
</dbReference>
<dbReference type="Pfam" id="PF00679">
    <property type="entry name" value="EFG_C"/>
    <property type="match status" value="1"/>
</dbReference>
<dbReference type="Gene3D" id="2.40.30.10">
    <property type="entry name" value="Translation factors"/>
    <property type="match status" value="1"/>
</dbReference>
<dbReference type="Gene3D" id="3.40.50.300">
    <property type="entry name" value="P-loop containing nucleotide triphosphate hydrolases"/>
    <property type="match status" value="1"/>
</dbReference>
<dbReference type="InterPro" id="IPR005517">
    <property type="entry name" value="Transl_elong_EFG/EF2_IV"/>
</dbReference>
<evidence type="ECO:0000313" key="7">
    <source>
        <dbReference type="Proteomes" id="UP000051008"/>
    </source>
</evidence>
<dbReference type="PATRIC" id="fig|1423718.3.peg.1070"/>
<dbReference type="InterPro" id="IPR020568">
    <property type="entry name" value="Ribosomal_Su5_D2-typ_SF"/>
</dbReference>
<dbReference type="AlphaFoldDB" id="A0A0R2AEF0"/>
<evidence type="ECO:0000256" key="2">
    <source>
        <dbReference type="ARBA" id="ARBA00022917"/>
    </source>
</evidence>
<dbReference type="CDD" id="cd03711">
    <property type="entry name" value="Tet_C"/>
    <property type="match status" value="1"/>
</dbReference>
<dbReference type="Proteomes" id="UP000051008">
    <property type="component" value="Unassembled WGS sequence"/>
</dbReference>
<keyword evidence="4" id="KW-0046">Antibiotic resistance</keyword>
<dbReference type="PANTHER" id="PTHR43261:SF1">
    <property type="entry name" value="RIBOSOME-RELEASING FACTOR 2, MITOCHONDRIAL"/>
    <property type="match status" value="1"/>
</dbReference>